<proteinExistence type="predicted"/>
<dbReference type="AlphaFoldDB" id="A0AAW9CKM8"/>
<comment type="caution">
    <text evidence="1">The sequence shown here is derived from an EMBL/GenBank/DDBJ whole genome shotgun (WGS) entry which is preliminary data.</text>
</comment>
<organism evidence="1 2">
    <name type="scientific">Burkholderia thailandensis</name>
    <dbReference type="NCBI Taxonomy" id="57975"/>
    <lineage>
        <taxon>Bacteria</taxon>
        <taxon>Pseudomonadati</taxon>
        <taxon>Pseudomonadota</taxon>
        <taxon>Betaproteobacteria</taxon>
        <taxon>Burkholderiales</taxon>
        <taxon>Burkholderiaceae</taxon>
        <taxon>Burkholderia</taxon>
        <taxon>pseudomallei group</taxon>
    </lineage>
</organism>
<name>A0AAW9CKM8_BURTH</name>
<protein>
    <submittedName>
        <fullName evidence="1">Uncharacterized protein</fullName>
    </submittedName>
</protein>
<dbReference type="EMBL" id="QXCT01000001">
    <property type="protein sequence ID" value="MDW9251205.1"/>
    <property type="molecule type" value="Genomic_DNA"/>
</dbReference>
<evidence type="ECO:0000313" key="1">
    <source>
        <dbReference type="EMBL" id="MDW9251205.1"/>
    </source>
</evidence>
<evidence type="ECO:0000313" key="2">
    <source>
        <dbReference type="Proteomes" id="UP001272137"/>
    </source>
</evidence>
<dbReference type="RefSeq" id="WP_019256111.1">
    <property type="nucleotide sequence ID" value="NZ_CP013410.1"/>
</dbReference>
<sequence length="61" mass="6690">MGKLPKNSLLVRRTASNSKAQFANFPDRKDALLHAIIDAFDAHATTSKQALDSEHARDGLK</sequence>
<gene>
    <name evidence="1" type="ORF">C7S16_6435</name>
</gene>
<accession>A0AAW9CKM8</accession>
<reference evidence="1" key="1">
    <citation type="submission" date="2018-08" db="EMBL/GenBank/DDBJ databases">
        <title>Identification of Burkholderia cepacia strains that express a Burkholderia pseudomallei-like capsular polysaccharide.</title>
        <authorList>
            <person name="Burtnick M.N."/>
            <person name="Vongsouvath M."/>
            <person name="Newton P."/>
            <person name="Wuthiekanun V."/>
            <person name="Limmathurotsakul D."/>
            <person name="Brett P.J."/>
            <person name="Chantratita N."/>
            <person name="Dance D.A."/>
        </authorList>
    </citation>
    <scope>NUCLEOTIDE SEQUENCE</scope>
    <source>
        <strain evidence="1">SBXCC001</strain>
    </source>
</reference>
<dbReference type="Proteomes" id="UP001272137">
    <property type="component" value="Unassembled WGS sequence"/>
</dbReference>